<dbReference type="PANTHER" id="PTHR47843:SF5">
    <property type="entry name" value="BTB_POZ DOMAIN PROTEIN"/>
    <property type="match status" value="1"/>
</dbReference>
<dbReference type="SMART" id="SM00225">
    <property type="entry name" value="BTB"/>
    <property type="match status" value="1"/>
</dbReference>
<proteinExistence type="predicted"/>
<comment type="caution">
    <text evidence="2">The sequence shown here is derived from an EMBL/GenBank/DDBJ whole genome shotgun (WGS) entry which is preliminary data.</text>
</comment>
<evidence type="ECO:0000259" key="1">
    <source>
        <dbReference type="PROSITE" id="PS50097"/>
    </source>
</evidence>
<reference evidence="3" key="1">
    <citation type="journal article" date="2019" name="bioRxiv">
        <title>Genomics, evolutionary history and diagnostics of the Alternaria alternata species group including apple and Asian pear pathotypes.</title>
        <authorList>
            <person name="Armitage A.D."/>
            <person name="Cockerton H.M."/>
            <person name="Sreenivasaprasad S."/>
            <person name="Woodhall J.W."/>
            <person name="Lane C.R."/>
            <person name="Harrison R.J."/>
            <person name="Clarkson J.P."/>
        </authorList>
    </citation>
    <scope>NUCLEOTIDE SEQUENCE [LARGE SCALE GENOMIC DNA]</scope>
    <source>
        <strain evidence="3">RGR 97.0016</strain>
    </source>
</reference>
<evidence type="ECO:0000313" key="3">
    <source>
        <dbReference type="Proteomes" id="UP000293823"/>
    </source>
</evidence>
<keyword evidence="3" id="KW-1185">Reference proteome</keyword>
<name>A0A4Q4RRQ0_9PLEO</name>
<dbReference type="InterPro" id="IPR011333">
    <property type="entry name" value="SKP1/BTB/POZ_sf"/>
</dbReference>
<dbReference type="Gene3D" id="3.30.710.10">
    <property type="entry name" value="Potassium Channel Kv1.1, Chain A"/>
    <property type="match status" value="1"/>
</dbReference>
<dbReference type="AlphaFoldDB" id="A0A4Q4RRQ0"/>
<dbReference type="InterPro" id="IPR000210">
    <property type="entry name" value="BTB/POZ_dom"/>
</dbReference>
<dbReference type="SUPFAM" id="SSF54695">
    <property type="entry name" value="POZ domain"/>
    <property type="match status" value="1"/>
</dbReference>
<dbReference type="Proteomes" id="UP000293823">
    <property type="component" value="Unassembled WGS sequence"/>
</dbReference>
<accession>A0A4Q4RRQ0</accession>
<organism evidence="2 3">
    <name type="scientific">Alternaria arborescens</name>
    <dbReference type="NCBI Taxonomy" id="156630"/>
    <lineage>
        <taxon>Eukaryota</taxon>
        <taxon>Fungi</taxon>
        <taxon>Dikarya</taxon>
        <taxon>Ascomycota</taxon>
        <taxon>Pezizomycotina</taxon>
        <taxon>Dothideomycetes</taxon>
        <taxon>Pleosporomycetidae</taxon>
        <taxon>Pleosporales</taxon>
        <taxon>Pleosporineae</taxon>
        <taxon>Pleosporaceae</taxon>
        <taxon>Alternaria</taxon>
        <taxon>Alternaria sect. Alternaria</taxon>
    </lineage>
</organism>
<dbReference type="PROSITE" id="PS50097">
    <property type="entry name" value="BTB"/>
    <property type="match status" value="1"/>
</dbReference>
<gene>
    <name evidence="2" type="ORF">AA0113_g7519</name>
</gene>
<dbReference type="EMBL" id="PEJP01000029">
    <property type="protein sequence ID" value="RYO59722.1"/>
    <property type="molecule type" value="Genomic_DNA"/>
</dbReference>
<protein>
    <recommendedName>
        <fullName evidence="1">BTB domain-containing protein</fullName>
    </recommendedName>
</protein>
<sequence length="248" mass="27852">MSGSTRAAAKMFNNPTLSDVKIKQVYEGKMREYHAHKAVLCLASGYFLNAFTGSFKEASEGAIELHEDNPECFEFLLKFIYTGIYDKGEIARLAGSDHNKRVLIPFRIYAVADKYDVGKLFESAAEDVKIVLMCAIKNREDILTTSIKAHYGTEVKADESMGRLITAVIFKQHNDLLDTKNFEKLLLAYPIFAADVALHSQRGKILGGKDRAMCSDCNQKLVEIDDLCKKPYFYCPDCGCYQRVPACK</sequence>
<evidence type="ECO:0000313" key="2">
    <source>
        <dbReference type="EMBL" id="RYO59722.1"/>
    </source>
</evidence>
<feature type="domain" description="BTB" evidence="1">
    <location>
        <begin position="18"/>
        <end position="89"/>
    </location>
</feature>
<dbReference type="PANTHER" id="PTHR47843">
    <property type="entry name" value="BTB DOMAIN-CONTAINING PROTEIN-RELATED"/>
    <property type="match status" value="1"/>
</dbReference>
<dbReference type="OrthoDB" id="6359816at2759"/>
<dbReference type="Pfam" id="PF00651">
    <property type="entry name" value="BTB"/>
    <property type="match status" value="1"/>
</dbReference>
<dbReference type="CDD" id="cd18186">
    <property type="entry name" value="BTB_POZ_ZBTB_KLHL-like"/>
    <property type="match status" value="1"/>
</dbReference>